<proteinExistence type="predicted"/>
<reference evidence="2 3" key="1">
    <citation type="journal article" date="2015" name="Genome Announc.">
        <title>Expanding the biotechnology potential of lactobacilli through comparative genomics of 213 strains and associated genera.</title>
        <authorList>
            <person name="Sun Z."/>
            <person name="Harris H.M."/>
            <person name="McCann A."/>
            <person name="Guo C."/>
            <person name="Argimon S."/>
            <person name="Zhang W."/>
            <person name="Yang X."/>
            <person name="Jeffery I.B."/>
            <person name="Cooney J.C."/>
            <person name="Kagawa T.F."/>
            <person name="Liu W."/>
            <person name="Song Y."/>
            <person name="Salvetti E."/>
            <person name="Wrobel A."/>
            <person name="Rasinkangas P."/>
            <person name="Parkhill J."/>
            <person name="Rea M.C."/>
            <person name="O'Sullivan O."/>
            <person name="Ritari J."/>
            <person name="Douillard F.P."/>
            <person name="Paul Ross R."/>
            <person name="Yang R."/>
            <person name="Briner A.E."/>
            <person name="Felis G.E."/>
            <person name="de Vos W.M."/>
            <person name="Barrangou R."/>
            <person name="Klaenhammer T.R."/>
            <person name="Caufield P.W."/>
            <person name="Cui Y."/>
            <person name="Zhang H."/>
            <person name="O'Toole P.W."/>
        </authorList>
    </citation>
    <scope>NUCLEOTIDE SEQUENCE [LARGE SCALE GENOMIC DNA]</scope>
    <source>
        <strain evidence="2 3">DSM 15638</strain>
    </source>
</reference>
<gene>
    <name evidence="2" type="ORF">FC66_GL001362</name>
</gene>
<keyword evidence="3" id="KW-1185">Reference proteome</keyword>
<dbReference type="PROSITE" id="PS51186">
    <property type="entry name" value="GNAT"/>
    <property type="match status" value="1"/>
</dbReference>
<dbReference type="Proteomes" id="UP000051450">
    <property type="component" value="Unassembled WGS sequence"/>
</dbReference>
<dbReference type="OrthoDB" id="9768284at2"/>
<dbReference type="GO" id="GO:0030649">
    <property type="term" value="P:aminoglycoside antibiotic catabolic process"/>
    <property type="evidence" value="ECO:0007669"/>
    <property type="project" value="TreeGrafter"/>
</dbReference>
<dbReference type="STRING" id="1423719.FC66_GL001362"/>
<protein>
    <submittedName>
        <fullName evidence="2">GNAT family acetyltraansferase</fullName>
    </submittedName>
</protein>
<evidence type="ECO:0000313" key="3">
    <source>
        <dbReference type="Proteomes" id="UP000051450"/>
    </source>
</evidence>
<dbReference type="InterPro" id="IPR051554">
    <property type="entry name" value="Acetyltransferase_Eis"/>
</dbReference>
<dbReference type="PANTHER" id="PTHR37817">
    <property type="entry name" value="N-ACETYLTRANSFERASE EIS"/>
    <property type="match status" value="1"/>
</dbReference>
<evidence type="ECO:0000259" key="1">
    <source>
        <dbReference type="PROSITE" id="PS51186"/>
    </source>
</evidence>
<dbReference type="SUPFAM" id="SSF55718">
    <property type="entry name" value="SCP-like"/>
    <property type="match status" value="1"/>
</dbReference>
<dbReference type="InterPro" id="IPR036527">
    <property type="entry name" value="SCP2_sterol-bd_dom_sf"/>
</dbReference>
<comment type="caution">
    <text evidence="2">The sequence shown here is derived from an EMBL/GenBank/DDBJ whole genome shotgun (WGS) entry which is preliminary data.</text>
</comment>
<dbReference type="InterPro" id="IPR016181">
    <property type="entry name" value="Acyl_CoA_acyltransferase"/>
</dbReference>
<sequence length="387" mass="44867">MAMTNIKLDKNHFDGYFDLSIYAFNKTVSAERKTFFKKLYDHSSDWGSVESGQVVSGVINTPLMTNFHGVSFKMGGIGYVASYPEFAGQGSIGQLMNLALDEMYQDGTTLSYLAPFSYPFYRKFGYEATFDQTVYRMNAKDLPRLKVKAIGHVERHPYSEVKNDLNEIYKKNQLSQQGGIERAEWWLTYSAEKHPNWETAVYYNEANELEGYLVYQREANEFKIVEWVYQTSESWLQLQNFVIKHQSAYEWFSYESPIGQPLPDLLANPQVDVKIKPYMMARIVNVADFLMRYPYQHDFDAIVIQVKDTNIADNEGQWQVSHINGQTTVEKITDKEPTLVTDIQNLTRSMMGYRTMKQLKQYGFLLGDVTVFDHALIKDQPILSDYF</sequence>
<dbReference type="PATRIC" id="fig|1423719.4.peg.1384"/>
<dbReference type="EMBL" id="AZDI01000007">
    <property type="protein sequence ID" value="KRK45546.1"/>
    <property type="molecule type" value="Genomic_DNA"/>
</dbReference>
<evidence type="ECO:0000313" key="2">
    <source>
        <dbReference type="EMBL" id="KRK45546.1"/>
    </source>
</evidence>
<dbReference type="Pfam" id="PF13530">
    <property type="entry name" value="SCP2_2"/>
    <property type="match status" value="1"/>
</dbReference>
<dbReference type="Gene3D" id="3.30.1050.10">
    <property type="entry name" value="SCP2 sterol-binding domain"/>
    <property type="match status" value="1"/>
</dbReference>
<dbReference type="InterPro" id="IPR041380">
    <property type="entry name" value="Acetyltransf_17"/>
</dbReference>
<name>A0A0R1HQS9_9LACO</name>
<dbReference type="InterPro" id="IPR000182">
    <property type="entry name" value="GNAT_dom"/>
</dbReference>
<dbReference type="SUPFAM" id="SSF55729">
    <property type="entry name" value="Acyl-CoA N-acyltransferases (Nat)"/>
    <property type="match status" value="1"/>
</dbReference>
<dbReference type="InterPro" id="IPR025559">
    <property type="entry name" value="Eis_dom"/>
</dbReference>
<dbReference type="AlphaFoldDB" id="A0A0R1HQS9"/>
<accession>A0A0R1HQS9</accession>
<dbReference type="Pfam" id="PF17668">
    <property type="entry name" value="Acetyltransf_17"/>
    <property type="match status" value="1"/>
</dbReference>
<organism evidence="2 3">
    <name type="scientific">Dellaglioa algida DSM 15638</name>
    <dbReference type="NCBI Taxonomy" id="1423719"/>
    <lineage>
        <taxon>Bacteria</taxon>
        <taxon>Bacillati</taxon>
        <taxon>Bacillota</taxon>
        <taxon>Bacilli</taxon>
        <taxon>Lactobacillales</taxon>
        <taxon>Lactobacillaceae</taxon>
        <taxon>Dellaglioa</taxon>
    </lineage>
</organism>
<dbReference type="Pfam" id="PF13527">
    <property type="entry name" value="Acetyltransf_9"/>
    <property type="match status" value="1"/>
</dbReference>
<feature type="domain" description="N-acetyltransferase" evidence="1">
    <location>
        <begin position="3"/>
        <end position="143"/>
    </location>
</feature>
<dbReference type="PANTHER" id="PTHR37817:SF1">
    <property type="entry name" value="N-ACETYLTRANSFERASE EIS"/>
    <property type="match status" value="1"/>
</dbReference>
<dbReference type="GO" id="GO:0034069">
    <property type="term" value="F:aminoglycoside N-acetyltransferase activity"/>
    <property type="evidence" value="ECO:0007669"/>
    <property type="project" value="TreeGrafter"/>
</dbReference>
<dbReference type="Gene3D" id="3.40.630.30">
    <property type="match status" value="2"/>
</dbReference>